<gene>
    <name evidence="1" type="ORF">UFOVP84_163</name>
</gene>
<sequence length="56" mass="6364">MSKSYYVEINYKKGPSFSCGKVQAETWQEAKVKALDHASRCGFNHAVKKLTVKEEL</sequence>
<proteinExistence type="predicted"/>
<name>A0A6J5L499_9CAUD</name>
<protein>
    <submittedName>
        <fullName evidence="1">Uncharacterized protein</fullName>
    </submittedName>
</protein>
<evidence type="ECO:0000313" key="1">
    <source>
        <dbReference type="EMBL" id="CAB4127390.1"/>
    </source>
</evidence>
<dbReference type="EMBL" id="LR796208">
    <property type="protein sequence ID" value="CAB4127390.1"/>
    <property type="molecule type" value="Genomic_DNA"/>
</dbReference>
<accession>A0A6J5L499</accession>
<reference evidence="1" key="1">
    <citation type="submission" date="2020-04" db="EMBL/GenBank/DDBJ databases">
        <authorList>
            <person name="Chiriac C."/>
            <person name="Salcher M."/>
            <person name="Ghai R."/>
            <person name="Kavagutti S V."/>
        </authorList>
    </citation>
    <scope>NUCLEOTIDE SEQUENCE</scope>
</reference>
<organism evidence="1">
    <name type="scientific">uncultured Caudovirales phage</name>
    <dbReference type="NCBI Taxonomy" id="2100421"/>
    <lineage>
        <taxon>Viruses</taxon>
        <taxon>Duplodnaviria</taxon>
        <taxon>Heunggongvirae</taxon>
        <taxon>Uroviricota</taxon>
        <taxon>Caudoviricetes</taxon>
        <taxon>Peduoviridae</taxon>
        <taxon>Maltschvirus</taxon>
        <taxon>Maltschvirus maltsch</taxon>
    </lineage>
</organism>